<evidence type="ECO:0000313" key="3">
    <source>
        <dbReference type="EMBL" id="MFC7016140.1"/>
    </source>
</evidence>
<gene>
    <name evidence="3" type="ORF">ACFQMH_31505</name>
</gene>
<keyword evidence="4" id="KW-1185">Reference proteome</keyword>
<evidence type="ECO:0000313" key="4">
    <source>
        <dbReference type="Proteomes" id="UP001596409"/>
    </source>
</evidence>
<name>A0ABW2ED70_9ACTN</name>
<feature type="transmembrane region" description="Helical" evidence="1">
    <location>
        <begin position="20"/>
        <end position="40"/>
    </location>
</feature>
<dbReference type="EMBL" id="JBHSYM010000073">
    <property type="protein sequence ID" value="MFC7016140.1"/>
    <property type="molecule type" value="Genomic_DNA"/>
</dbReference>
<sequence length="91" mass="10007">MNLALTLQAASDNGGGNPAVILLLCLFLIMGAVQVVRPQLLWKLNSRLQRDWVKNPEATEPTSKGYAMQRGTGILFLAVATWMLIQQLQQA</sequence>
<dbReference type="InterPro" id="IPR045679">
    <property type="entry name" value="DUF6199"/>
</dbReference>
<dbReference type="Proteomes" id="UP001596409">
    <property type="component" value="Unassembled WGS sequence"/>
</dbReference>
<accession>A0ABW2ED70</accession>
<protein>
    <submittedName>
        <fullName evidence="3">DUF6199 family natural product biosynthesis protein</fullName>
    </submittedName>
</protein>
<comment type="caution">
    <text evidence="3">The sequence shown here is derived from an EMBL/GenBank/DDBJ whole genome shotgun (WGS) entry which is preliminary data.</text>
</comment>
<dbReference type="Pfam" id="PF19701">
    <property type="entry name" value="DUF6199"/>
    <property type="match status" value="1"/>
</dbReference>
<evidence type="ECO:0000259" key="2">
    <source>
        <dbReference type="Pfam" id="PF19701"/>
    </source>
</evidence>
<keyword evidence="1" id="KW-0812">Transmembrane</keyword>
<keyword evidence="1" id="KW-1133">Transmembrane helix</keyword>
<organism evidence="3 4">
    <name type="scientific">Streptomyces viridiviolaceus</name>
    <dbReference type="NCBI Taxonomy" id="68282"/>
    <lineage>
        <taxon>Bacteria</taxon>
        <taxon>Bacillati</taxon>
        <taxon>Actinomycetota</taxon>
        <taxon>Actinomycetes</taxon>
        <taxon>Kitasatosporales</taxon>
        <taxon>Streptomycetaceae</taxon>
        <taxon>Streptomyces</taxon>
    </lineage>
</organism>
<proteinExistence type="predicted"/>
<reference evidence="4" key="1">
    <citation type="journal article" date="2019" name="Int. J. Syst. Evol. Microbiol.">
        <title>The Global Catalogue of Microorganisms (GCM) 10K type strain sequencing project: providing services to taxonomists for standard genome sequencing and annotation.</title>
        <authorList>
            <consortium name="The Broad Institute Genomics Platform"/>
            <consortium name="The Broad Institute Genome Sequencing Center for Infectious Disease"/>
            <person name="Wu L."/>
            <person name="Ma J."/>
        </authorList>
    </citation>
    <scope>NUCLEOTIDE SEQUENCE [LARGE SCALE GENOMIC DNA]</scope>
    <source>
        <strain evidence="4">JCM 4855</strain>
    </source>
</reference>
<feature type="domain" description="DUF6199" evidence="2">
    <location>
        <begin position="24"/>
        <end position="86"/>
    </location>
</feature>
<evidence type="ECO:0000256" key="1">
    <source>
        <dbReference type="SAM" id="Phobius"/>
    </source>
</evidence>
<dbReference type="RefSeq" id="WP_229881536.1">
    <property type="nucleotide sequence ID" value="NZ_BMWA01000030.1"/>
</dbReference>
<keyword evidence="1" id="KW-0472">Membrane</keyword>